<reference evidence="3 4" key="1">
    <citation type="submission" date="2017-08" db="EMBL/GenBank/DDBJ databases">
        <title>Acidophilic green algal genome provides insights into adaptation to an acidic environment.</title>
        <authorList>
            <person name="Hirooka S."/>
            <person name="Hirose Y."/>
            <person name="Kanesaki Y."/>
            <person name="Higuchi S."/>
            <person name="Fujiwara T."/>
            <person name="Onuma R."/>
            <person name="Era A."/>
            <person name="Ohbayashi R."/>
            <person name="Uzuka A."/>
            <person name="Nozaki H."/>
            <person name="Yoshikawa H."/>
            <person name="Miyagishima S.Y."/>
        </authorList>
    </citation>
    <scope>NUCLEOTIDE SEQUENCE [LARGE SCALE GENOMIC DNA]</scope>
    <source>
        <strain evidence="3 4">NIES-2499</strain>
    </source>
</reference>
<evidence type="ECO:0000313" key="3">
    <source>
        <dbReference type="EMBL" id="GAX83497.1"/>
    </source>
</evidence>
<protein>
    <submittedName>
        <fullName evidence="3">Uncharacterized protein</fullName>
    </submittedName>
</protein>
<proteinExistence type="predicted"/>
<dbReference type="EMBL" id="BEGY01000100">
    <property type="protein sequence ID" value="GAX83497.1"/>
    <property type="molecule type" value="Genomic_DNA"/>
</dbReference>
<name>A0A250XKA6_9CHLO</name>
<evidence type="ECO:0000313" key="4">
    <source>
        <dbReference type="Proteomes" id="UP000232323"/>
    </source>
</evidence>
<organism evidence="3 4">
    <name type="scientific">Chlamydomonas eustigma</name>
    <dbReference type="NCBI Taxonomy" id="1157962"/>
    <lineage>
        <taxon>Eukaryota</taxon>
        <taxon>Viridiplantae</taxon>
        <taxon>Chlorophyta</taxon>
        <taxon>core chlorophytes</taxon>
        <taxon>Chlorophyceae</taxon>
        <taxon>CS clade</taxon>
        <taxon>Chlamydomonadales</taxon>
        <taxon>Chlamydomonadaceae</taxon>
        <taxon>Chlamydomonas</taxon>
    </lineage>
</organism>
<gene>
    <name evidence="3" type="ORF">CEUSTIGMA_g10922.t1</name>
</gene>
<feature type="compositionally biased region" description="Basic and acidic residues" evidence="2">
    <location>
        <begin position="657"/>
        <end position="669"/>
    </location>
</feature>
<feature type="compositionally biased region" description="Basic and acidic residues" evidence="2">
    <location>
        <begin position="621"/>
        <end position="642"/>
    </location>
</feature>
<accession>A0A250XKA6</accession>
<keyword evidence="4" id="KW-1185">Reference proteome</keyword>
<dbReference type="Proteomes" id="UP000232323">
    <property type="component" value="Unassembled WGS sequence"/>
</dbReference>
<keyword evidence="1" id="KW-0175">Coiled coil</keyword>
<feature type="compositionally biased region" description="Basic and acidic residues" evidence="2">
    <location>
        <begin position="698"/>
        <end position="710"/>
    </location>
</feature>
<dbReference type="AlphaFoldDB" id="A0A250XKA6"/>
<sequence>MTGTLAPSEFLLVAATRCRTLLAENAKLQRCIEEIKRVDDEEILKLITARAGVITQLDEKTALNCALSDELKKVTDEHKGELQALAHTQQIQKAIHAEEILKLNNELRESQHACKHFQSLHREAERRNAKTTERSKQLEEQINEAQCKRQSLVEEASKSECQLRSQVEELQQQLANLKKEQSRVVEMRDHLLGVVDQTKKECKDQVDAARKELQQASEALRKVCEQRDGLSAKLSKWKDCVEQKKKQMLEQSGTANCVRETARIRRDRKRLLAQQRKSQDTPQVAASWEATLGPLNGATGSLSQPSAFPIKPWHSLAVLPQLDPSLMQNKKVGLPPHMQPSGIADPVLRSGDIPQAQQPSSSMLGTSSLHGLYPQATLQAQQDFVHPQQSSAPSQQRFQEMSSGQLHGPQTSFIEGRLDHRQAYQNTFHEPRSMPSSNAHPHQAEDIMLQLPSIEIASHHHLAEDMKNAVAYVQPIESANRGTTGHVARSTGMTTVPLVRDPPALSSSQQQHDSRLHDMIRRGGQHEHLDHGRVQGVHHMLEDERVRGMPEVMEVGGERVRGRQADLYYETRAAGRHTIQRISAGSYYQGFEGVDQAQDVHNGLHGPSMAEQENVFRRHSGGGDRHVSEQVGDERGSTRRQDSMQQQQQQYHLGHGSKGEMGSRVHDHGSQNNYKRNRNQEGLAGGPRRSQGDPNMEVDPRMSDNDREPEIKRILRMEKRHMYAKRARGEKKVSELLAHAKVAKTLYKGAVTRGEEQEDLVLLHDPARLVKWMNRHVK</sequence>
<feature type="compositionally biased region" description="Polar residues" evidence="2">
    <location>
        <begin position="355"/>
        <end position="368"/>
    </location>
</feature>
<feature type="region of interest" description="Disordered" evidence="2">
    <location>
        <begin position="618"/>
        <end position="710"/>
    </location>
</feature>
<evidence type="ECO:0000256" key="2">
    <source>
        <dbReference type="SAM" id="MobiDB-lite"/>
    </source>
</evidence>
<feature type="region of interest" description="Disordered" evidence="2">
    <location>
        <begin position="382"/>
        <end position="411"/>
    </location>
</feature>
<feature type="region of interest" description="Disordered" evidence="2">
    <location>
        <begin position="339"/>
        <end position="368"/>
    </location>
</feature>
<comment type="caution">
    <text evidence="3">The sequence shown here is derived from an EMBL/GenBank/DDBJ whole genome shotgun (WGS) entry which is preliminary data.</text>
</comment>
<feature type="coiled-coil region" evidence="1">
    <location>
        <begin position="121"/>
        <end position="233"/>
    </location>
</feature>
<evidence type="ECO:0000256" key="1">
    <source>
        <dbReference type="SAM" id="Coils"/>
    </source>
</evidence>